<dbReference type="AlphaFoldDB" id="A0A5B7GSQ7"/>
<comment type="caution">
    <text evidence="2">The sequence shown here is derived from an EMBL/GenBank/DDBJ whole genome shotgun (WGS) entry which is preliminary data.</text>
</comment>
<dbReference type="EMBL" id="VSRR010017308">
    <property type="protein sequence ID" value="MPC60227.1"/>
    <property type="molecule type" value="Genomic_DNA"/>
</dbReference>
<sequence length="44" mass="5205">MSSCPSIFCQQHQVFFVYLSIPFTILYIVIKSHFLQSFFICEVL</sequence>
<keyword evidence="1" id="KW-1133">Transmembrane helix</keyword>
<gene>
    <name evidence="2" type="ORF">E2C01_054266</name>
</gene>
<organism evidence="2 3">
    <name type="scientific">Portunus trituberculatus</name>
    <name type="common">Swimming crab</name>
    <name type="synonym">Neptunus trituberculatus</name>
    <dbReference type="NCBI Taxonomy" id="210409"/>
    <lineage>
        <taxon>Eukaryota</taxon>
        <taxon>Metazoa</taxon>
        <taxon>Ecdysozoa</taxon>
        <taxon>Arthropoda</taxon>
        <taxon>Crustacea</taxon>
        <taxon>Multicrustacea</taxon>
        <taxon>Malacostraca</taxon>
        <taxon>Eumalacostraca</taxon>
        <taxon>Eucarida</taxon>
        <taxon>Decapoda</taxon>
        <taxon>Pleocyemata</taxon>
        <taxon>Brachyura</taxon>
        <taxon>Eubrachyura</taxon>
        <taxon>Portunoidea</taxon>
        <taxon>Portunidae</taxon>
        <taxon>Portuninae</taxon>
        <taxon>Portunus</taxon>
    </lineage>
</organism>
<feature type="transmembrane region" description="Helical" evidence="1">
    <location>
        <begin position="12"/>
        <end position="30"/>
    </location>
</feature>
<evidence type="ECO:0000313" key="2">
    <source>
        <dbReference type="EMBL" id="MPC60227.1"/>
    </source>
</evidence>
<keyword evidence="3" id="KW-1185">Reference proteome</keyword>
<evidence type="ECO:0000313" key="3">
    <source>
        <dbReference type="Proteomes" id="UP000324222"/>
    </source>
</evidence>
<accession>A0A5B7GSQ7</accession>
<protein>
    <submittedName>
        <fullName evidence="2">Uncharacterized protein</fullName>
    </submittedName>
</protein>
<proteinExistence type="predicted"/>
<keyword evidence="1" id="KW-0472">Membrane</keyword>
<name>A0A5B7GSQ7_PORTR</name>
<reference evidence="2 3" key="1">
    <citation type="submission" date="2019-05" db="EMBL/GenBank/DDBJ databases">
        <title>Another draft genome of Portunus trituberculatus and its Hox gene families provides insights of decapod evolution.</title>
        <authorList>
            <person name="Jeong J.-H."/>
            <person name="Song I."/>
            <person name="Kim S."/>
            <person name="Choi T."/>
            <person name="Kim D."/>
            <person name="Ryu S."/>
            <person name="Kim W."/>
        </authorList>
    </citation>
    <scope>NUCLEOTIDE SEQUENCE [LARGE SCALE GENOMIC DNA]</scope>
    <source>
        <tissue evidence="2">Muscle</tissue>
    </source>
</reference>
<keyword evidence="1" id="KW-0812">Transmembrane</keyword>
<dbReference type="Proteomes" id="UP000324222">
    <property type="component" value="Unassembled WGS sequence"/>
</dbReference>
<evidence type="ECO:0000256" key="1">
    <source>
        <dbReference type="SAM" id="Phobius"/>
    </source>
</evidence>